<evidence type="ECO:0000313" key="3">
    <source>
        <dbReference type="EMBL" id="KGN01720.1"/>
    </source>
</evidence>
<dbReference type="SUPFAM" id="SSF51064">
    <property type="entry name" value="Head domain of nucleotide exchange factor GrpE"/>
    <property type="match status" value="1"/>
</dbReference>
<protein>
    <submittedName>
        <fullName evidence="3">Molecular chaperone GrpE</fullName>
    </submittedName>
</protein>
<keyword evidence="1" id="KW-0143">Chaperone</keyword>
<gene>
    <name evidence="3" type="ORF">Z969_07745</name>
</gene>
<organism evidence="3 4">
    <name type="scientific">Clostridium novyi A str. 4570</name>
    <dbReference type="NCBI Taxonomy" id="1444290"/>
    <lineage>
        <taxon>Bacteria</taxon>
        <taxon>Bacillati</taxon>
        <taxon>Bacillota</taxon>
        <taxon>Clostridia</taxon>
        <taxon>Eubacteriales</taxon>
        <taxon>Clostridiaceae</taxon>
        <taxon>Clostridium</taxon>
    </lineage>
</organism>
<dbReference type="InterPro" id="IPR000740">
    <property type="entry name" value="GrpE"/>
</dbReference>
<dbReference type="Gene3D" id="2.30.22.10">
    <property type="entry name" value="Head domain of nucleotide exchange factor GrpE"/>
    <property type="match status" value="1"/>
</dbReference>
<name>A0AA89CT29_CLONO</name>
<dbReference type="Proteomes" id="UP000030016">
    <property type="component" value="Unassembled WGS sequence"/>
</dbReference>
<keyword evidence="2" id="KW-0175">Coiled coil</keyword>
<dbReference type="GO" id="GO:0006457">
    <property type="term" value="P:protein folding"/>
    <property type="evidence" value="ECO:0007669"/>
    <property type="project" value="InterPro"/>
</dbReference>
<accession>A0AA89CT29</accession>
<dbReference type="InterPro" id="IPR009012">
    <property type="entry name" value="GrpE_head"/>
</dbReference>
<dbReference type="Pfam" id="PF01025">
    <property type="entry name" value="GrpE"/>
    <property type="match status" value="1"/>
</dbReference>
<feature type="coiled-coil region" evidence="2">
    <location>
        <begin position="26"/>
        <end position="71"/>
    </location>
</feature>
<evidence type="ECO:0000313" key="4">
    <source>
        <dbReference type="Proteomes" id="UP000030016"/>
    </source>
</evidence>
<dbReference type="GO" id="GO:0042803">
    <property type="term" value="F:protein homodimerization activity"/>
    <property type="evidence" value="ECO:0007669"/>
    <property type="project" value="InterPro"/>
</dbReference>
<comment type="caution">
    <text evidence="3">The sequence shown here is derived from an EMBL/GenBank/DDBJ whole genome shotgun (WGS) entry which is preliminary data.</text>
</comment>
<reference evidence="3 4" key="1">
    <citation type="submission" date="2014-01" db="EMBL/GenBank/DDBJ databases">
        <title>Plasmidome dynamics in the species complex Clostridium novyi sensu lato converts strains of independent lineages into distinctly different pathogens.</title>
        <authorList>
            <person name="Skarin H."/>
            <person name="Segerman B."/>
        </authorList>
    </citation>
    <scope>NUCLEOTIDE SEQUENCE [LARGE SCALE GENOMIC DNA]</scope>
    <source>
        <strain evidence="3 4">4570</strain>
    </source>
</reference>
<dbReference type="PRINTS" id="PR00773">
    <property type="entry name" value="GRPEPROTEIN"/>
</dbReference>
<proteinExistence type="predicted"/>
<dbReference type="AlphaFoldDB" id="A0AA89CT29"/>
<sequence>MFSIKDELQSFKTKSVNTYSEPSNDINDILENVQRKMNNIDKVSKKNAISMEILNEEIKDKNNQIISLKRNLNYKNKQEKEFVTRFINMLDQLDNILNFAKQTENNDLIKNIQSIKNIIKKDLYEVGIEEIPAVGEKFNAKFHECVQTISDDKREKYEIIEVVRPGYKFNNEIIRVASVVAVK</sequence>
<dbReference type="GO" id="GO:0000774">
    <property type="term" value="F:adenyl-nucleotide exchange factor activity"/>
    <property type="evidence" value="ECO:0007669"/>
    <property type="project" value="InterPro"/>
</dbReference>
<evidence type="ECO:0000256" key="1">
    <source>
        <dbReference type="ARBA" id="ARBA00023186"/>
    </source>
</evidence>
<dbReference type="EMBL" id="JDRX01000017">
    <property type="protein sequence ID" value="KGN01720.1"/>
    <property type="molecule type" value="Genomic_DNA"/>
</dbReference>
<dbReference type="GO" id="GO:0051087">
    <property type="term" value="F:protein-folding chaperone binding"/>
    <property type="evidence" value="ECO:0007669"/>
    <property type="project" value="InterPro"/>
</dbReference>
<evidence type="ECO:0000256" key="2">
    <source>
        <dbReference type="SAM" id="Coils"/>
    </source>
</evidence>
<dbReference type="RefSeq" id="WP_039250103.1">
    <property type="nucleotide sequence ID" value="NZ_JDRX01000017.1"/>
</dbReference>